<proteinExistence type="predicted"/>
<sequence length="67" mass="7416">MSLKPQKGGWEFQGRSVFSGHLFYANAFGFRPSKMPLPGEDGGIALKNKRHPQLAIRKPGKFASQDV</sequence>
<name>K1QVB3_MAGGI</name>
<dbReference type="AlphaFoldDB" id="K1QVB3"/>
<dbReference type="HOGENOM" id="CLU_2814926_0_0_1"/>
<gene>
    <name evidence="1" type="ORF">CGI_10022065</name>
</gene>
<evidence type="ECO:0000313" key="1">
    <source>
        <dbReference type="EMBL" id="EKC37543.1"/>
    </source>
</evidence>
<reference evidence="1" key="1">
    <citation type="journal article" date="2012" name="Nature">
        <title>The oyster genome reveals stress adaptation and complexity of shell formation.</title>
        <authorList>
            <person name="Zhang G."/>
            <person name="Fang X."/>
            <person name="Guo X."/>
            <person name="Li L."/>
            <person name="Luo R."/>
            <person name="Xu F."/>
            <person name="Yang P."/>
            <person name="Zhang L."/>
            <person name="Wang X."/>
            <person name="Qi H."/>
            <person name="Xiong Z."/>
            <person name="Que H."/>
            <person name="Xie Y."/>
            <person name="Holland P.W."/>
            <person name="Paps J."/>
            <person name="Zhu Y."/>
            <person name="Wu F."/>
            <person name="Chen Y."/>
            <person name="Wang J."/>
            <person name="Peng C."/>
            <person name="Meng J."/>
            <person name="Yang L."/>
            <person name="Liu J."/>
            <person name="Wen B."/>
            <person name="Zhang N."/>
            <person name="Huang Z."/>
            <person name="Zhu Q."/>
            <person name="Feng Y."/>
            <person name="Mount A."/>
            <person name="Hedgecock D."/>
            <person name="Xu Z."/>
            <person name="Liu Y."/>
            <person name="Domazet-Loso T."/>
            <person name="Du Y."/>
            <person name="Sun X."/>
            <person name="Zhang S."/>
            <person name="Liu B."/>
            <person name="Cheng P."/>
            <person name="Jiang X."/>
            <person name="Li J."/>
            <person name="Fan D."/>
            <person name="Wang W."/>
            <person name="Fu W."/>
            <person name="Wang T."/>
            <person name="Wang B."/>
            <person name="Zhang J."/>
            <person name="Peng Z."/>
            <person name="Li Y."/>
            <person name="Li N."/>
            <person name="Wang J."/>
            <person name="Chen M."/>
            <person name="He Y."/>
            <person name="Tan F."/>
            <person name="Song X."/>
            <person name="Zheng Q."/>
            <person name="Huang R."/>
            <person name="Yang H."/>
            <person name="Du X."/>
            <person name="Chen L."/>
            <person name="Yang M."/>
            <person name="Gaffney P.M."/>
            <person name="Wang S."/>
            <person name="Luo L."/>
            <person name="She Z."/>
            <person name="Ming Y."/>
            <person name="Huang W."/>
            <person name="Zhang S."/>
            <person name="Huang B."/>
            <person name="Zhang Y."/>
            <person name="Qu T."/>
            <person name="Ni P."/>
            <person name="Miao G."/>
            <person name="Wang J."/>
            <person name="Wang Q."/>
            <person name="Steinberg C.E."/>
            <person name="Wang H."/>
            <person name="Li N."/>
            <person name="Qian L."/>
            <person name="Zhang G."/>
            <person name="Li Y."/>
            <person name="Yang H."/>
            <person name="Liu X."/>
            <person name="Wang J."/>
            <person name="Yin Y."/>
            <person name="Wang J."/>
        </authorList>
    </citation>
    <scope>NUCLEOTIDE SEQUENCE [LARGE SCALE GENOMIC DNA]</scope>
    <source>
        <strain evidence="1">05x7-T-G4-1.051#20</strain>
    </source>
</reference>
<accession>K1QVB3</accession>
<protein>
    <submittedName>
        <fullName evidence="1">Uncharacterized protein</fullName>
    </submittedName>
</protein>
<dbReference type="EMBL" id="JH817402">
    <property type="protein sequence ID" value="EKC37543.1"/>
    <property type="molecule type" value="Genomic_DNA"/>
</dbReference>
<organism evidence="1">
    <name type="scientific">Magallana gigas</name>
    <name type="common">Pacific oyster</name>
    <name type="synonym">Crassostrea gigas</name>
    <dbReference type="NCBI Taxonomy" id="29159"/>
    <lineage>
        <taxon>Eukaryota</taxon>
        <taxon>Metazoa</taxon>
        <taxon>Spiralia</taxon>
        <taxon>Lophotrochozoa</taxon>
        <taxon>Mollusca</taxon>
        <taxon>Bivalvia</taxon>
        <taxon>Autobranchia</taxon>
        <taxon>Pteriomorphia</taxon>
        <taxon>Ostreida</taxon>
        <taxon>Ostreoidea</taxon>
        <taxon>Ostreidae</taxon>
        <taxon>Magallana</taxon>
    </lineage>
</organism>
<dbReference type="InParanoid" id="K1QVB3"/>